<name>A0A1Z4LTW1_9CYAN</name>
<keyword evidence="2" id="KW-1185">Reference proteome</keyword>
<evidence type="ECO:0000313" key="1">
    <source>
        <dbReference type="EMBL" id="BAY84662.1"/>
    </source>
</evidence>
<reference evidence="1 2" key="1">
    <citation type="submission" date="2017-06" db="EMBL/GenBank/DDBJ databases">
        <title>Genome sequencing of cyanobaciteial culture collection at National Institute for Environmental Studies (NIES).</title>
        <authorList>
            <person name="Hirose Y."/>
            <person name="Shimura Y."/>
            <person name="Fujisawa T."/>
            <person name="Nakamura Y."/>
            <person name="Kawachi M."/>
        </authorList>
    </citation>
    <scope>NUCLEOTIDE SEQUENCE [LARGE SCALE GENOMIC DNA]</scope>
    <source>
        <strain evidence="1 2">NIES-267</strain>
    </source>
</reference>
<proteinExistence type="predicted"/>
<sequence length="84" mass="9628">MFVRITFWLMLCLFIADIAQPGYLKFWQPDLTELSITDIRLPSLKFNKNTADKSPRKTSTCPPPDNDLEEVLQAKFGCQNATPH</sequence>
<dbReference type="AlphaFoldDB" id="A0A1Z4LTW1"/>
<dbReference type="Proteomes" id="UP000218418">
    <property type="component" value="Chromosome"/>
</dbReference>
<organism evidence="1 2">
    <name type="scientific">Calothrix parasitica NIES-267</name>
    <dbReference type="NCBI Taxonomy" id="1973488"/>
    <lineage>
        <taxon>Bacteria</taxon>
        <taxon>Bacillati</taxon>
        <taxon>Cyanobacteriota</taxon>
        <taxon>Cyanophyceae</taxon>
        <taxon>Nostocales</taxon>
        <taxon>Calotrichaceae</taxon>
        <taxon>Calothrix</taxon>
    </lineage>
</organism>
<protein>
    <submittedName>
        <fullName evidence="1">Uncharacterized protein</fullName>
    </submittedName>
</protein>
<dbReference type="EMBL" id="AP018227">
    <property type="protein sequence ID" value="BAY84662.1"/>
    <property type="molecule type" value="Genomic_DNA"/>
</dbReference>
<gene>
    <name evidence="1" type="ORF">NIES267_41580</name>
</gene>
<evidence type="ECO:0000313" key="2">
    <source>
        <dbReference type="Proteomes" id="UP000218418"/>
    </source>
</evidence>
<accession>A0A1Z4LTW1</accession>